<dbReference type="EMBL" id="AHNR02000055">
    <property type="protein sequence ID" value="EKR54193.1"/>
    <property type="molecule type" value="Genomic_DNA"/>
</dbReference>
<proteinExistence type="predicted"/>
<comment type="caution">
    <text evidence="1">The sequence shown here is derived from an EMBL/GenBank/DDBJ whole genome shotgun (WGS) entry which is preliminary data.</text>
</comment>
<dbReference type="Proteomes" id="UP000001340">
    <property type="component" value="Unassembled WGS sequence"/>
</dbReference>
<name>A0A0E2D3N0_LEPIR</name>
<evidence type="ECO:0000313" key="1">
    <source>
        <dbReference type="EMBL" id="EKR54193.1"/>
    </source>
</evidence>
<organism evidence="1 2">
    <name type="scientific">Leptospira interrogans str. UI 12758</name>
    <dbReference type="NCBI Taxonomy" id="1049938"/>
    <lineage>
        <taxon>Bacteria</taxon>
        <taxon>Pseudomonadati</taxon>
        <taxon>Spirochaetota</taxon>
        <taxon>Spirochaetia</taxon>
        <taxon>Leptospirales</taxon>
        <taxon>Leptospiraceae</taxon>
        <taxon>Leptospira</taxon>
    </lineage>
</organism>
<reference evidence="1 2" key="1">
    <citation type="submission" date="2012-10" db="EMBL/GenBank/DDBJ databases">
        <authorList>
            <person name="Harkins D.M."/>
            <person name="Durkin A.S."/>
            <person name="Brinkac L.M."/>
            <person name="Haft D.H."/>
            <person name="Selengut J.D."/>
            <person name="Sanka R."/>
            <person name="DePew J."/>
            <person name="Purushe J."/>
            <person name="Chanthongthip A."/>
            <person name="Lattana O."/>
            <person name="Phetsouvanh R."/>
            <person name="Newton P.N."/>
            <person name="Vinetz J.M."/>
            <person name="Sutton G.G."/>
            <person name="Nierman W.C."/>
            <person name="Fouts D.E."/>
        </authorList>
    </citation>
    <scope>NUCLEOTIDE SEQUENCE [LARGE SCALE GENOMIC DNA]</scope>
    <source>
        <strain evidence="1 2">UI 12758</strain>
    </source>
</reference>
<dbReference type="RefSeq" id="WP_000878572.1">
    <property type="nucleotide sequence ID" value="NZ_AHNR02000055.1"/>
</dbReference>
<evidence type="ECO:0000313" key="2">
    <source>
        <dbReference type="Proteomes" id="UP000001340"/>
    </source>
</evidence>
<protein>
    <submittedName>
        <fullName evidence="1">Uncharacterized protein</fullName>
    </submittedName>
</protein>
<dbReference type="AlphaFoldDB" id="A0A0E2D3N0"/>
<sequence>MKYWRMQLHPDDQSLATDYTVKCLANNYVGLDFPSGSYDLSEYDIDKLEAFPNNIRAFAKQITYNDYILIFHHNIPFALITEIGNYNYLKEVIPEMGIWFRHFRRFKKISYFNDVYKQGKDEHYKITMANTISEASEDTKTVELIKDWIGRLSNNGA</sequence>
<accession>A0A0E2D3N0</accession>
<gene>
    <name evidence="1" type="ORF">LEP1GSC105_0612</name>
</gene>